<dbReference type="CDD" id="cd04301">
    <property type="entry name" value="NAT_SF"/>
    <property type="match status" value="1"/>
</dbReference>
<dbReference type="InterPro" id="IPR016181">
    <property type="entry name" value="Acyl_CoA_acyltransferase"/>
</dbReference>
<evidence type="ECO:0000259" key="1">
    <source>
        <dbReference type="PROSITE" id="PS51186"/>
    </source>
</evidence>
<dbReference type="Pfam" id="PF14542">
    <property type="entry name" value="Acetyltransf_CG"/>
    <property type="match status" value="1"/>
</dbReference>
<dbReference type="PANTHER" id="PTHR31435">
    <property type="entry name" value="PROTEIN NATD1"/>
    <property type="match status" value="1"/>
</dbReference>
<dbReference type="Proteomes" id="UP000604730">
    <property type="component" value="Unassembled WGS sequence"/>
</dbReference>
<evidence type="ECO:0000313" key="4">
    <source>
        <dbReference type="Proteomes" id="UP000604730"/>
    </source>
</evidence>
<dbReference type="InterPro" id="IPR031165">
    <property type="entry name" value="GNAT_YJDJ"/>
</dbReference>
<keyword evidence="4" id="KW-1185">Reference proteome</keyword>
<dbReference type="SUPFAM" id="SSF55729">
    <property type="entry name" value="Acyl-CoA N-acyltransferases (Nat)"/>
    <property type="match status" value="1"/>
</dbReference>
<organism evidence="3 4">
    <name type="scientific">Catonella massiliensis</name>
    <dbReference type="NCBI Taxonomy" id="2799636"/>
    <lineage>
        <taxon>Bacteria</taxon>
        <taxon>Bacillati</taxon>
        <taxon>Bacillota</taxon>
        <taxon>Clostridia</taxon>
        <taxon>Lachnospirales</taxon>
        <taxon>Lachnospiraceae</taxon>
        <taxon>Catonella</taxon>
    </lineage>
</organism>
<dbReference type="PANTHER" id="PTHR31435:SF10">
    <property type="entry name" value="BSR4717 PROTEIN"/>
    <property type="match status" value="1"/>
</dbReference>
<comment type="caution">
    <text evidence="3">The sequence shown here is derived from an EMBL/GenBank/DDBJ whole genome shotgun (WGS) entry which is preliminary data.</text>
</comment>
<name>A0ABS1J2V4_9FIRM</name>
<reference evidence="3 4" key="1">
    <citation type="submission" date="2021-01" db="EMBL/GenBank/DDBJ databases">
        <title>Isolation and description of Catonella massiliensis sp. nov., a novel Catonella species, isolated from a stable periodontitis subject.</title>
        <authorList>
            <person name="Antezack A."/>
            <person name="Boxberger M."/>
            <person name="La Scola B."/>
            <person name="Monnet-Corti V."/>
        </authorList>
    </citation>
    <scope>NUCLEOTIDE SEQUENCE [LARGE SCALE GENOMIC DNA]</scope>
    <source>
        <strain evidence="3 4">Marseille-Q4567</strain>
    </source>
</reference>
<protein>
    <submittedName>
        <fullName evidence="3">N-acetyltransferase</fullName>
    </submittedName>
</protein>
<proteinExistence type="predicted"/>
<accession>A0ABS1J2V4</accession>
<gene>
    <name evidence="3" type="ORF">JJN12_11855</name>
</gene>
<dbReference type="EMBL" id="JAEPRJ010000001">
    <property type="protein sequence ID" value="MBK5898468.1"/>
    <property type="molecule type" value="Genomic_DNA"/>
</dbReference>
<feature type="domain" description="N-acetyltransferase" evidence="1">
    <location>
        <begin position="1"/>
        <end position="102"/>
    </location>
</feature>
<dbReference type="Gene3D" id="3.40.630.30">
    <property type="match status" value="1"/>
</dbReference>
<sequence length="102" mass="11414">MDFLENDQKIWLEDESGKVTAYVEFPEINGVGNVMHTVVDPSLRGQGIGGKLLSALVKKMEKEGKKLELTCTYAIDWFNKNRGHENVLVDAEKEYAKAAKKG</sequence>
<dbReference type="InterPro" id="IPR000182">
    <property type="entry name" value="GNAT_dom"/>
</dbReference>
<dbReference type="PROSITE" id="PS51729">
    <property type="entry name" value="GNAT_YJDJ"/>
    <property type="match status" value="1"/>
</dbReference>
<evidence type="ECO:0000313" key="3">
    <source>
        <dbReference type="EMBL" id="MBK5898468.1"/>
    </source>
</evidence>
<feature type="domain" description="N-acetyltransferase" evidence="2">
    <location>
        <begin position="2"/>
        <end position="89"/>
    </location>
</feature>
<dbReference type="PROSITE" id="PS51186">
    <property type="entry name" value="GNAT"/>
    <property type="match status" value="1"/>
</dbReference>
<evidence type="ECO:0000259" key="2">
    <source>
        <dbReference type="PROSITE" id="PS51729"/>
    </source>
</evidence>
<dbReference type="InterPro" id="IPR045057">
    <property type="entry name" value="Gcn5-rel_NAT"/>
</dbReference>